<feature type="non-terminal residue" evidence="4">
    <location>
        <position position="237"/>
    </location>
</feature>
<evidence type="ECO:0000259" key="3">
    <source>
        <dbReference type="Pfam" id="PF12830"/>
    </source>
</evidence>
<comment type="caution">
    <text evidence="4">The sequence shown here is derived from an EMBL/GenBank/DDBJ whole genome shotgun (WGS) entry which is preliminary data.</text>
</comment>
<dbReference type="GO" id="GO:0003682">
    <property type="term" value="F:chromatin binding"/>
    <property type="evidence" value="ECO:0007669"/>
    <property type="project" value="TreeGrafter"/>
</dbReference>
<evidence type="ECO:0000313" key="4">
    <source>
        <dbReference type="EMBL" id="KAG1760566.1"/>
    </source>
</evidence>
<dbReference type="GO" id="GO:0010468">
    <property type="term" value="P:regulation of gene expression"/>
    <property type="evidence" value="ECO:0007669"/>
    <property type="project" value="InterPro"/>
</dbReference>
<feature type="compositionally biased region" description="Polar residues" evidence="2">
    <location>
        <begin position="121"/>
        <end position="131"/>
    </location>
</feature>
<keyword evidence="1" id="KW-0131">Cell cycle</keyword>
<keyword evidence="1" id="KW-0677">Repeat</keyword>
<organism evidence="4 5">
    <name type="scientific">Suillus placidus</name>
    <dbReference type="NCBI Taxonomy" id="48579"/>
    <lineage>
        <taxon>Eukaryota</taxon>
        <taxon>Fungi</taxon>
        <taxon>Dikarya</taxon>
        <taxon>Basidiomycota</taxon>
        <taxon>Agaricomycotina</taxon>
        <taxon>Agaricomycetes</taxon>
        <taxon>Agaricomycetidae</taxon>
        <taxon>Boletales</taxon>
        <taxon>Suillineae</taxon>
        <taxon>Suillaceae</taxon>
        <taxon>Suillus</taxon>
    </lineage>
</organism>
<dbReference type="PANTHER" id="PTHR21704">
    <property type="entry name" value="NIPPED-B-LIKE PROTEIN DELANGIN SCC2-RELATED"/>
    <property type="match status" value="1"/>
</dbReference>
<sequence>YRTQAEPAALLQRWYSLVREKRASRQDFLRALLKSFDINPSLKSSQVLYMAEILPLLTTEHKRKSLLSLEHLTAVLSTAGMQVIDLLSPSHLLAQLHDTRPLHNAPHQPPLSDFPTHSIDQETSNAPSSSAPLEMSHIDVAVMRSSITIGIVMLLKAHLKSLYGLSEEKCSKFVLGKKSAIGDKPAIRRHQLPITWTRLPYATTSLVQEHDLTAHRLTFIEVWNEDGVTAEPEDDDA</sequence>
<dbReference type="GO" id="GO:0034087">
    <property type="term" value="P:establishment of mitotic sister chromatid cohesion"/>
    <property type="evidence" value="ECO:0007669"/>
    <property type="project" value="TreeGrafter"/>
</dbReference>
<protein>
    <recommendedName>
        <fullName evidence="1">Sister chromatid cohesion protein</fullName>
    </recommendedName>
</protein>
<reference evidence="4" key="1">
    <citation type="journal article" date="2020" name="New Phytol.">
        <title>Comparative genomics reveals dynamic genome evolution in host specialist ectomycorrhizal fungi.</title>
        <authorList>
            <person name="Lofgren L.A."/>
            <person name="Nguyen N.H."/>
            <person name="Vilgalys R."/>
            <person name="Ruytinx J."/>
            <person name="Liao H.L."/>
            <person name="Branco S."/>
            <person name="Kuo A."/>
            <person name="LaButti K."/>
            <person name="Lipzen A."/>
            <person name="Andreopoulos W."/>
            <person name="Pangilinan J."/>
            <person name="Riley R."/>
            <person name="Hundley H."/>
            <person name="Na H."/>
            <person name="Barry K."/>
            <person name="Grigoriev I.V."/>
            <person name="Stajich J.E."/>
            <person name="Kennedy P.G."/>
        </authorList>
    </citation>
    <scope>NUCLEOTIDE SEQUENCE</scope>
    <source>
        <strain evidence="4">DOB743</strain>
    </source>
</reference>
<dbReference type="GO" id="GO:1990414">
    <property type="term" value="P:replication-born double-strand break repair via sister chromatid exchange"/>
    <property type="evidence" value="ECO:0007669"/>
    <property type="project" value="TreeGrafter"/>
</dbReference>
<dbReference type="GO" id="GO:0061775">
    <property type="term" value="F:cohesin loader activity"/>
    <property type="evidence" value="ECO:0007669"/>
    <property type="project" value="InterPro"/>
</dbReference>
<evidence type="ECO:0000256" key="1">
    <source>
        <dbReference type="RuleBase" id="RU364107"/>
    </source>
</evidence>
<dbReference type="GO" id="GO:0090694">
    <property type="term" value="C:Scc2-Scc4 cohesin loading complex"/>
    <property type="evidence" value="ECO:0007669"/>
    <property type="project" value="TreeGrafter"/>
</dbReference>
<name>A0A9P6ZEX5_9AGAM</name>
<feature type="region of interest" description="Disordered" evidence="2">
    <location>
        <begin position="101"/>
        <end position="131"/>
    </location>
</feature>
<gene>
    <name evidence="4" type="ORF">EV702DRAFT_1053426</name>
</gene>
<dbReference type="AlphaFoldDB" id="A0A9P6ZEX5"/>
<evidence type="ECO:0000313" key="5">
    <source>
        <dbReference type="Proteomes" id="UP000714275"/>
    </source>
</evidence>
<dbReference type="EMBL" id="JABBWD010000451">
    <property type="protein sequence ID" value="KAG1760566.1"/>
    <property type="molecule type" value="Genomic_DNA"/>
</dbReference>
<proteinExistence type="inferred from homology"/>
<dbReference type="InterPro" id="IPR033031">
    <property type="entry name" value="Scc2/Nipped-B"/>
</dbReference>
<dbReference type="GO" id="GO:0140588">
    <property type="term" value="P:chromatin looping"/>
    <property type="evidence" value="ECO:0007669"/>
    <property type="project" value="InterPro"/>
</dbReference>
<dbReference type="OrthoDB" id="418242at2759"/>
<dbReference type="GO" id="GO:0071169">
    <property type="term" value="P:establishment of protein localization to chromatin"/>
    <property type="evidence" value="ECO:0007669"/>
    <property type="project" value="TreeGrafter"/>
</dbReference>
<keyword evidence="1" id="KW-0539">Nucleus</keyword>
<dbReference type="InterPro" id="IPR024986">
    <property type="entry name" value="Nipped-B_C"/>
</dbReference>
<accession>A0A9P6ZEX5</accession>
<dbReference type="Pfam" id="PF12830">
    <property type="entry name" value="Nipped-B_C"/>
    <property type="match status" value="1"/>
</dbReference>
<evidence type="ECO:0000256" key="2">
    <source>
        <dbReference type="SAM" id="MobiDB-lite"/>
    </source>
</evidence>
<dbReference type="PANTHER" id="PTHR21704:SF18">
    <property type="entry name" value="NIPPED-B-LIKE PROTEIN"/>
    <property type="match status" value="1"/>
</dbReference>
<keyword evidence="5" id="KW-1185">Reference proteome</keyword>
<comment type="subcellular location">
    <subcellularLocation>
        <location evidence="1">Nucleus</location>
    </subcellularLocation>
</comment>
<comment type="similarity">
    <text evidence="1">Belongs to the SCC2/Nipped-B family.</text>
</comment>
<feature type="domain" description="Sister chromatid cohesion C-terminal" evidence="3">
    <location>
        <begin position="5"/>
        <end position="57"/>
    </location>
</feature>
<dbReference type="Proteomes" id="UP000714275">
    <property type="component" value="Unassembled WGS sequence"/>
</dbReference>